<dbReference type="Proteomes" id="UP001497680">
    <property type="component" value="Unassembled WGS sequence"/>
</dbReference>
<evidence type="ECO:0000313" key="2">
    <source>
        <dbReference type="Proteomes" id="UP001497680"/>
    </source>
</evidence>
<reference evidence="1 2" key="1">
    <citation type="journal article" date="2022" name="New Phytol.">
        <title>Ecological generalism drives hyperdiversity of secondary metabolite gene clusters in xylarialean endophytes.</title>
        <authorList>
            <person name="Franco M.E.E."/>
            <person name="Wisecaver J.H."/>
            <person name="Arnold A.E."/>
            <person name="Ju Y.M."/>
            <person name="Slot J.C."/>
            <person name="Ahrendt S."/>
            <person name="Moore L.P."/>
            <person name="Eastman K.E."/>
            <person name="Scott K."/>
            <person name="Konkel Z."/>
            <person name="Mondo S.J."/>
            <person name="Kuo A."/>
            <person name="Hayes R.D."/>
            <person name="Haridas S."/>
            <person name="Andreopoulos B."/>
            <person name="Riley R."/>
            <person name="LaButti K."/>
            <person name="Pangilinan J."/>
            <person name="Lipzen A."/>
            <person name="Amirebrahimi M."/>
            <person name="Yan J."/>
            <person name="Adam C."/>
            <person name="Keymanesh K."/>
            <person name="Ng V."/>
            <person name="Louie K."/>
            <person name="Northen T."/>
            <person name="Drula E."/>
            <person name="Henrissat B."/>
            <person name="Hsieh H.M."/>
            <person name="Youens-Clark K."/>
            <person name="Lutzoni F."/>
            <person name="Miadlikowska J."/>
            <person name="Eastwood D.C."/>
            <person name="Hamelin R.C."/>
            <person name="Grigoriev I.V."/>
            <person name="U'Ren J.M."/>
        </authorList>
    </citation>
    <scope>NUCLEOTIDE SEQUENCE [LARGE SCALE GENOMIC DNA]</scope>
    <source>
        <strain evidence="1 2">ER1909</strain>
    </source>
</reference>
<evidence type="ECO:0000313" key="1">
    <source>
        <dbReference type="EMBL" id="KAI6088350.1"/>
    </source>
</evidence>
<accession>A0ACC0D6L3</accession>
<keyword evidence="2" id="KW-1185">Reference proteome</keyword>
<comment type="caution">
    <text evidence="1">The sequence shown here is derived from an EMBL/GenBank/DDBJ whole genome shotgun (WGS) entry which is preliminary data.</text>
</comment>
<protein>
    <submittedName>
        <fullName evidence="1">Uncharacterized protein</fullName>
    </submittedName>
</protein>
<organism evidence="1 2">
    <name type="scientific">Hypoxylon rubiginosum</name>
    <dbReference type="NCBI Taxonomy" id="110542"/>
    <lineage>
        <taxon>Eukaryota</taxon>
        <taxon>Fungi</taxon>
        <taxon>Dikarya</taxon>
        <taxon>Ascomycota</taxon>
        <taxon>Pezizomycotina</taxon>
        <taxon>Sordariomycetes</taxon>
        <taxon>Xylariomycetidae</taxon>
        <taxon>Xylariales</taxon>
        <taxon>Hypoxylaceae</taxon>
        <taxon>Hypoxylon</taxon>
    </lineage>
</organism>
<name>A0ACC0D6L3_9PEZI</name>
<sequence>MRSRSKICSYPGFQTEPTVNSPSQGESRNGENTFGSSSGATGNDVTRRDTIRHDELPQREVWQSSVLGEVLVTLPPGAQPDSGSPSAASKTATPGTVSIDQNENANGKNSNTHELRTNSNVYSYVDTYPISGIILKKRCFFFPTHWIFTTTLSPYALDWLEQEVRNQGPIWQELKTCKALARSIKAARVLPWTQGEYGKHLPSRRVADDLFEAYLRTFESVYRILHVPTSRRAYEIIWENSSLAGLASPGHVVQLQLCLAIGACFHDETFSLRLQALQWIREAERWLESSGKLRMTVFNIQTGCLLHLARLTTQHKGENQVWASSGTLVRAAMSVGLHRDPAKLPSMPPLEAEMRRRLWTTIMELVLDSSIDAGGPPMFSADDFDCSLPLNLNDAELDNPSNSSEAPYHDPEEFTDTSIQIALGRTFAVRLSVAKYVNSIKAEDSHKETLRLSSELMAEYRSLVKFLHSLRPGPTKFQLQCCELVMSRYIFALHITYMPRALKDPAQFYFSRTICVDTALRLSSFSLPLASSYAEPLLAALHNVLPFETHCQDWVRLVTNGSGPFRSIPYAAAMVVAAELTAIIHQTYETSPWMGVVPFNQTHAGSRIRTVELLSVLREALKWTKSRIKSGQHSVKDFVFMTVAIAGIEAIMEGTPVEKAMDTKAREALADGKEILAEMAGTATSTWNQPQCEVGDEGLGTASEFWSIGFSGMDWDTLFLPACMN</sequence>
<dbReference type="EMBL" id="MU394302">
    <property type="protein sequence ID" value="KAI6088350.1"/>
    <property type="molecule type" value="Genomic_DNA"/>
</dbReference>
<proteinExistence type="predicted"/>
<gene>
    <name evidence="1" type="ORF">F4821DRAFT_269033</name>
</gene>